<keyword evidence="8" id="KW-1133">Transmembrane helix</keyword>
<accession>A0AAD7NBC0</accession>
<dbReference type="PANTHER" id="PTHR24305">
    <property type="entry name" value="CYTOCHROME P450"/>
    <property type="match status" value="1"/>
</dbReference>
<dbReference type="InterPro" id="IPR002401">
    <property type="entry name" value="Cyt_P450_E_grp-I"/>
</dbReference>
<dbReference type="CDD" id="cd11069">
    <property type="entry name" value="CYP_FUM15-like"/>
    <property type="match status" value="1"/>
</dbReference>
<evidence type="ECO:0000256" key="8">
    <source>
        <dbReference type="ARBA" id="ARBA00022989"/>
    </source>
</evidence>
<dbReference type="InterPro" id="IPR001128">
    <property type="entry name" value="Cyt_P450"/>
</dbReference>
<evidence type="ECO:0000256" key="10">
    <source>
        <dbReference type="ARBA" id="ARBA00023004"/>
    </source>
</evidence>
<keyword evidence="11 14" id="KW-0503">Monooxygenase</keyword>
<dbReference type="GO" id="GO:0016020">
    <property type="term" value="C:membrane"/>
    <property type="evidence" value="ECO:0007669"/>
    <property type="project" value="UniProtKB-SubCell"/>
</dbReference>
<sequence>MDVLQSLFALSVLLTLYHIYRRWNRISVADIPGPEPDSFLLGGSIEYYQSQAAEARPRRSTDFKWQARFGHVVRVHGILGTDRLLISDPKAIHHIYTSGYNFRKTDFRSEVTRAATGPGLAWANDETHRRQRRINSPAFGTAEARSYVPTFIQLSAEWKETLGADSSIVVNVPRFFSRFFLDVIGEVAFDYQFGATEDVNDPVAAAFFSVAPNLFSPSKPAIFILGLLEQMPSRLIEVFMKYFPSKGLKNTRYVTRIAVGVAKKLVDEKAEALLAGKGKRDVMSLLVKANVSANPRTNLSEEEMLAQMQTIMQAGHETTANTMSWTLFELTQHLDIQTKLRAEIHATEHMIHERGDTEFTAADLDSMPYTIAVMKEVLRFHPVSYNGFREAARDEILPLSKPIVTKSGKTITEIPIPKHQILVISNGGYNRNTDVFGPDARIFNPGRWLDGTVKPDANIGVYGNLLTFGSGQRACIGWRFAVYEYQAFLVELVKNFEFTMDPTLSLKVRREAAIVMIPTIEGEVAKGSQLPITIRAVDSL</sequence>
<comment type="similarity">
    <text evidence="4 14">Belongs to the cytochrome P450 family.</text>
</comment>
<dbReference type="InterPro" id="IPR036396">
    <property type="entry name" value="Cyt_P450_sf"/>
</dbReference>
<organism evidence="15 16">
    <name type="scientific">Mycena metata</name>
    <dbReference type="NCBI Taxonomy" id="1033252"/>
    <lineage>
        <taxon>Eukaryota</taxon>
        <taxon>Fungi</taxon>
        <taxon>Dikarya</taxon>
        <taxon>Basidiomycota</taxon>
        <taxon>Agaricomycotina</taxon>
        <taxon>Agaricomycetes</taxon>
        <taxon>Agaricomycetidae</taxon>
        <taxon>Agaricales</taxon>
        <taxon>Marasmiineae</taxon>
        <taxon>Mycenaceae</taxon>
        <taxon>Mycena</taxon>
    </lineage>
</organism>
<dbReference type="AlphaFoldDB" id="A0AAD7NBC0"/>
<reference evidence="15" key="1">
    <citation type="submission" date="2023-03" db="EMBL/GenBank/DDBJ databases">
        <title>Massive genome expansion in bonnet fungi (Mycena s.s.) driven by repeated elements and novel gene families across ecological guilds.</title>
        <authorList>
            <consortium name="Lawrence Berkeley National Laboratory"/>
            <person name="Harder C.B."/>
            <person name="Miyauchi S."/>
            <person name="Viragh M."/>
            <person name="Kuo A."/>
            <person name="Thoen E."/>
            <person name="Andreopoulos B."/>
            <person name="Lu D."/>
            <person name="Skrede I."/>
            <person name="Drula E."/>
            <person name="Henrissat B."/>
            <person name="Morin E."/>
            <person name="Kohler A."/>
            <person name="Barry K."/>
            <person name="LaButti K."/>
            <person name="Morin E."/>
            <person name="Salamov A."/>
            <person name="Lipzen A."/>
            <person name="Mereny Z."/>
            <person name="Hegedus B."/>
            <person name="Baldrian P."/>
            <person name="Stursova M."/>
            <person name="Weitz H."/>
            <person name="Taylor A."/>
            <person name="Grigoriev I.V."/>
            <person name="Nagy L.G."/>
            <person name="Martin F."/>
            <person name="Kauserud H."/>
        </authorList>
    </citation>
    <scope>NUCLEOTIDE SEQUENCE</scope>
    <source>
        <strain evidence="15">CBHHK182m</strain>
    </source>
</reference>
<comment type="subcellular location">
    <subcellularLocation>
        <location evidence="2">Membrane</location>
    </subcellularLocation>
</comment>
<keyword evidence="9 14" id="KW-0560">Oxidoreductase</keyword>
<evidence type="ECO:0000256" key="9">
    <source>
        <dbReference type="ARBA" id="ARBA00023002"/>
    </source>
</evidence>
<evidence type="ECO:0000313" key="15">
    <source>
        <dbReference type="EMBL" id="KAJ7754585.1"/>
    </source>
</evidence>
<comment type="cofactor">
    <cofactor evidence="1 13">
        <name>heme</name>
        <dbReference type="ChEBI" id="CHEBI:30413"/>
    </cofactor>
</comment>
<dbReference type="Pfam" id="PF00067">
    <property type="entry name" value="p450"/>
    <property type="match status" value="1"/>
</dbReference>
<comment type="pathway">
    <text evidence="3">Secondary metabolite biosynthesis; terpenoid biosynthesis.</text>
</comment>
<dbReference type="PANTHER" id="PTHR24305:SF166">
    <property type="entry name" value="CYTOCHROME P450 12A4, MITOCHONDRIAL-RELATED"/>
    <property type="match status" value="1"/>
</dbReference>
<keyword evidence="10 13" id="KW-0408">Iron</keyword>
<gene>
    <name evidence="15" type="ORF">B0H16DRAFT_1316270</name>
</gene>
<keyword evidence="7 13" id="KW-0479">Metal-binding</keyword>
<evidence type="ECO:0000256" key="5">
    <source>
        <dbReference type="ARBA" id="ARBA00022617"/>
    </source>
</evidence>
<keyword evidence="16" id="KW-1185">Reference proteome</keyword>
<evidence type="ECO:0000256" key="11">
    <source>
        <dbReference type="ARBA" id="ARBA00023033"/>
    </source>
</evidence>
<dbReference type="Proteomes" id="UP001215598">
    <property type="component" value="Unassembled WGS sequence"/>
</dbReference>
<keyword evidence="6" id="KW-0812">Transmembrane</keyword>
<dbReference type="InterPro" id="IPR017972">
    <property type="entry name" value="Cyt_P450_CS"/>
</dbReference>
<evidence type="ECO:0000256" key="7">
    <source>
        <dbReference type="ARBA" id="ARBA00022723"/>
    </source>
</evidence>
<dbReference type="PRINTS" id="PR00463">
    <property type="entry name" value="EP450I"/>
</dbReference>
<dbReference type="GO" id="GO:0020037">
    <property type="term" value="F:heme binding"/>
    <property type="evidence" value="ECO:0007669"/>
    <property type="project" value="InterPro"/>
</dbReference>
<dbReference type="PRINTS" id="PR00385">
    <property type="entry name" value="P450"/>
</dbReference>
<dbReference type="SUPFAM" id="SSF48264">
    <property type="entry name" value="Cytochrome P450"/>
    <property type="match status" value="1"/>
</dbReference>
<dbReference type="EMBL" id="JARKIB010000052">
    <property type="protein sequence ID" value="KAJ7754585.1"/>
    <property type="molecule type" value="Genomic_DNA"/>
</dbReference>
<dbReference type="InterPro" id="IPR050121">
    <property type="entry name" value="Cytochrome_P450_monoxygenase"/>
</dbReference>
<dbReference type="GO" id="GO:0004497">
    <property type="term" value="F:monooxygenase activity"/>
    <property type="evidence" value="ECO:0007669"/>
    <property type="project" value="UniProtKB-KW"/>
</dbReference>
<dbReference type="PROSITE" id="PS00086">
    <property type="entry name" value="CYTOCHROME_P450"/>
    <property type="match status" value="1"/>
</dbReference>
<comment type="caution">
    <text evidence="15">The sequence shown here is derived from an EMBL/GenBank/DDBJ whole genome shotgun (WGS) entry which is preliminary data.</text>
</comment>
<keyword evidence="12" id="KW-0472">Membrane</keyword>
<evidence type="ECO:0000256" key="12">
    <source>
        <dbReference type="ARBA" id="ARBA00023136"/>
    </source>
</evidence>
<proteinExistence type="inferred from homology"/>
<keyword evidence="5 13" id="KW-0349">Heme</keyword>
<dbReference type="GO" id="GO:0005506">
    <property type="term" value="F:iron ion binding"/>
    <property type="evidence" value="ECO:0007669"/>
    <property type="project" value="InterPro"/>
</dbReference>
<evidence type="ECO:0000256" key="4">
    <source>
        <dbReference type="ARBA" id="ARBA00010617"/>
    </source>
</evidence>
<evidence type="ECO:0000313" key="16">
    <source>
        <dbReference type="Proteomes" id="UP001215598"/>
    </source>
</evidence>
<protein>
    <submittedName>
        <fullName evidence="15">Cytochrome P450</fullName>
    </submittedName>
</protein>
<dbReference type="Gene3D" id="1.10.630.10">
    <property type="entry name" value="Cytochrome P450"/>
    <property type="match status" value="1"/>
</dbReference>
<name>A0AAD7NBC0_9AGAR</name>
<evidence type="ECO:0000256" key="6">
    <source>
        <dbReference type="ARBA" id="ARBA00022692"/>
    </source>
</evidence>
<evidence type="ECO:0000256" key="14">
    <source>
        <dbReference type="RuleBase" id="RU000461"/>
    </source>
</evidence>
<evidence type="ECO:0000256" key="13">
    <source>
        <dbReference type="PIRSR" id="PIRSR602401-1"/>
    </source>
</evidence>
<evidence type="ECO:0000256" key="3">
    <source>
        <dbReference type="ARBA" id="ARBA00004721"/>
    </source>
</evidence>
<dbReference type="GO" id="GO:0016705">
    <property type="term" value="F:oxidoreductase activity, acting on paired donors, with incorporation or reduction of molecular oxygen"/>
    <property type="evidence" value="ECO:0007669"/>
    <property type="project" value="InterPro"/>
</dbReference>
<evidence type="ECO:0000256" key="1">
    <source>
        <dbReference type="ARBA" id="ARBA00001971"/>
    </source>
</evidence>
<evidence type="ECO:0000256" key="2">
    <source>
        <dbReference type="ARBA" id="ARBA00004370"/>
    </source>
</evidence>
<feature type="binding site" description="axial binding residue" evidence="13">
    <location>
        <position position="475"/>
    </location>
    <ligand>
        <name>heme</name>
        <dbReference type="ChEBI" id="CHEBI:30413"/>
    </ligand>
    <ligandPart>
        <name>Fe</name>
        <dbReference type="ChEBI" id="CHEBI:18248"/>
    </ligandPart>
</feature>